<comment type="similarity">
    <text evidence="7">Belongs to the MraZ family.</text>
</comment>
<sequence>MFAAAERVEIDKTGRILLPTHLKEYAGITEIVVIIGAGDHFEIWDKQTWDQFKTQLMQS</sequence>
<keyword evidence="4 7" id="KW-0805">Transcription regulation</keyword>
<dbReference type="EMBL" id="MFJC01000063">
    <property type="protein sequence ID" value="OGG08548.1"/>
    <property type="molecule type" value="Genomic_DNA"/>
</dbReference>
<evidence type="ECO:0000256" key="7">
    <source>
        <dbReference type="HAMAP-Rule" id="MF_01008"/>
    </source>
</evidence>
<dbReference type="Proteomes" id="UP000176854">
    <property type="component" value="Unassembled WGS sequence"/>
</dbReference>
<dbReference type="HAMAP" id="MF_01008">
    <property type="entry name" value="MraZ"/>
    <property type="match status" value="1"/>
</dbReference>
<dbReference type="GO" id="GO:0003700">
    <property type="term" value="F:DNA-binding transcription factor activity"/>
    <property type="evidence" value="ECO:0007669"/>
    <property type="project" value="UniProtKB-UniRule"/>
</dbReference>
<reference evidence="9 10" key="1">
    <citation type="journal article" date="2016" name="Nat. Commun.">
        <title>Thousands of microbial genomes shed light on interconnected biogeochemical processes in an aquifer system.</title>
        <authorList>
            <person name="Anantharaman K."/>
            <person name="Brown C.T."/>
            <person name="Hug L.A."/>
            <person name="Sharon I."/>
            <person name="Castelle C.J."/>
            <person name="Probst A.J."/>
            <person name="Thomas B.C."/>
            <person name="Singh A."/>
            <person name="Wilkins M.J."/>
            <person name="Karaoz U."/>
            <person name="Brodie E.L."/>
            <person name="Williams K.H."/>
            <person name="Hubbard S.S."/>
            <person name="Banfield J.F."/>
        </authorList>
    </citation>
    <scope>NUCLEOTIDE SEQUENCE [LARGE SCALE GENOMIC DNA]</scope>
</reference>
<dbReference type="GO" id="GO:0000976">
    <property type="term" value="F:transcription cis-regulatory region binding"/>
    <property type="evidence" value="ECO:0007669"/>
    <property type="project" value="TreeGrafter"/>
</dbReference>
<evidence type="ECO:0000256" key="3">
    <source>
        <dbReference type="ARBA" id="ARBA00022737"/>
    </source>
</evidence>
<dbReference type="GO" id="GO:0005737">
    <property type="term" value="C:cytoplasm"/>
    <property type="evidence" value="ECO:0007669"/>
    <property type="project" value="UniProtKB-UniRule"/>
</dbReference>
<evidence type="ECO:0000313" key="10">
    <source>
        <dbReference type="Proteomes" id="UP000176854"/>
    </source>
</evidence>
<keyword evidence="3" id="KW-0677">Repeat</keyword>
<accession>A0A1F5Z7Y1</accession>
<evidence type="ECO:0000256" key="4">
    <source>
        <dbReference type="ARBA" id="ARBA00023015"/>
    </source>
</evidence>
<dbReference type="GO" id="GO:0009295">
    <property type="term" value="C:nucleoid"/>
    <property type="evidence" value="ECO:0007669"/>
    <property type="project" value="UniProtKB-SubCell"/>
</dbReference>
<name>A0A1F5Z7Y1_9BACT</name>
<feature type="domain" description="SpoVT-AbrB" evidence="8">
    <location>
        <begin position="5"/>
        <end position="48"/>
    </location>
</feature>
<comment type="subunit">
    <text evidence="7">Forms oligomers.</text>
</comment>
<dbReference type="InterPro" id="IPR007159">
    <property type="entry name" value="SpoVT-AbrB_dom"/>
</dbReference>
<dbReference type="Pfam" id="PF02381">
    <property type="entry name" value="MraZ"/>
    <property type="match status" value="1"/>
</dbReference>
<organism evidence="9 10">
    <name type="scientific">Candidatus Gottesmanbacteria bacterium RBG_16_43_7</name>
    <dbReference type="NCBI Taxonomy" id="1798373"/>
    <lineage>
        <taxon>Bacteria</taxon>
        <taxon>Candidatus Gottesmaniibacteriota</taxon>
    </lineage>
</organism>
<dbReference type="SUPFAM" id="SSF89447">
    <property type="entry name" value="AbrB/MazE/MraZ-like"/>
    <property type="match status" value="1"/>
</dbReference>
<evidence type="ECO:0000313" key="9">
    <source>
        <dbReference type="EMBL" id="OGG08548.1"/>
    </source>
</evidence>
<dbReference type="CDD" id="cd16321">
    <property type="entry name" value="MraZ_C"/>
    <property type="match status" value="1"/>
</dbReference>
<gene>
    <name evidence="7" type="primary">mraZ</name>
    <name evidence="9" type="ORF">A2154_01035</name>
</gene>
<dbReference type="AlphaFoldDB" id="A0A1F5Z7Y1"/>
<dbReference type="InterPro" id="IPR020603">
    <property type="entry name" value="MraZ_dom"/>
</dbReference>
<dbReference type="PROSITE" id="PS51740">
    <property type="entry name" value="SPOVT_ABRB"/>
    <property type="match status" value="1"/>
</dbReference>
<dbReference type="PANTHER" id="PTHR34701">
    <property type="entry name" value="TRANSCRIPTIONAL REGULATOR MRAZ"/>
    <property type="match status" value="1"/>
</dbReference>
<evidence type="ECO:0000259" key="8">
    <source>
        <dbReference type="PROSITE" id="PS51740"/>
    </source>
</evidence>
<evidence type="ECO:0000256" key="2">
    <source>
        <dbReference type="ARBA" id="ARBA00022490"/>
    </source>
</evidence>
<evidence type="ECO:0000256" key="6">
    <source>
        <dbReference type="ARBA" id="ARBA00023163"/>
    </source>
</evidence>
<keyword evidence="6 7" id="KW-0804">Transcription</keyword>
<keyword evidence="2 7" id="KW-0963">Cytoplasm</keyword>
<protein>
    <recommendedName>
        <fullName evidence="1 7">Transcriptional regulator MraZ</fullName>
    </recommendedName>
</protein>
<evidence type="ECO:0000256" key="5">
    <source>
        <dbReference type="ARBA" id="ARBA00023125"/>
    </source>
</evidence>
<dbReference type="InterPro" id="IPR037914">
    <property type="entry name" value="SpoVT-AbrB_sf"/>
</dbReference>
<keyword evidence="5 7" id="KW-0238">DNA-binding</keyword>
<dbReference type="InterPro" id="IPR038619">
    <property type="entry name" value="MraZ_sf"/>
</dbReference>
<dbReference type="STRING" id="1798373.A2154_01035"/>
<dbReference type="GO" id="GO:2000143">
    <property type="term" value="P:negative regulation of DNA-templated transcription initiation"/>
    <property type="evidence" value="ECO:0007669"/>
    <property type="project" value="TreeGrafter"/>
</dbReference>
<dbReference type="InterPro" id="IPR003444">
    <property type="entry name" value="MraZ"/>
</dbReference>
<evidence type="ECO:0000256" key="1">
    <source>
        <dbReference type="ARBA" id="ARBA00013860"/>
    </source>
</evidence>
<dbReference type="InterPro" id="IPR035644">
    <property type="entry name" value="MraZ_C"/>
</dbReference>
<dbReference type="Gene3D" id="3.40.1550.20">
    <property type="entry name" value="Transcriptional regulator MraZ domain"/>
    <property type="match status" value="1"/>
</dbReference>
<comment type="subcellular location">
    <subcellularLocation>
        <location evidence="7">Cytoplasm</location>
        <location evidence="7">Nucleoid</location>
    </subcellularLocation>
</comment>
<comment type="caution">
    <text evidence="9">The sequence shown here is derived from an EMBL/GenBank/DDBJ whole genome shotgun (WGS) entry which is preliminary data.</text>
</comment>
<proteinExistence type="inferred from homology"/>
<dbReference type="PANTHER" id="PTHR34701:SF1">
    <property type="entry name" value="TRANSCRIPTIONAL REGULATOR MRAZ"/>
    <property type="match status" value="1"/>
</dbReference>